<proteinExistence type="predicted"/>
<keyword evidence="4" id="KW-0378">Hydrolase</keyword>
<gene>
    <name evidence="4" type="ORF">NGF19_26925</name>
</gene>
<dbReference type="Pfam" id="PF00975">
    <property type="entry name" value="Thioesterase"/>
    <property type="match status" value="1"/>
</dbReference>
<evidence type="ECO:0000259" key="3">
    <source>
        <dbReference type="PROSITE" id="PS50075"/>
    </source>
</evidence>
<protein>
    <submittedName>
        <fullName evidence="4">Alpha/beta fold hydrolase</fullName>
    </submittedName>
</protein>
<evidence type="ECO:0000313" key="5">
    <source>
        <dbReference type="Proteomes" id="UP001523219"/>
    </source>
</evidence>
<dbReference type="SUPFAM" id="SSF53474">
    <property type="entry name" value="alpha/beta-Hydrolases"/>
    <property type="match status" value="1"/>
</dbReference>
<dbReference type="InterPro" id="IPR020806">
    <property type="entry name" value="PKS_PP-bd"/>
</dbReference>
<keyword evidence="2" id="KW-0597">Phosphoprotein</keyword>
<dbReference type="InterPro" id="IPR020802">
    <property type="entry name" value="TesA-like"/>
</dbReference>
<keyword evidence="5" id="KW-1185">Reference proteome</keyword>
<reference evidence="4 5" key="1">
    <citation type="submission" date="2022-05" db="EMBL/GenBank/DDBJ databases">
        <title>Streptomyces sp. nov. RY43-2 isolated from soil of a peat swamp forest.</title>
        <authorList>
            <person name="Kanchanasin P."/>
            <person name="Tanasupawat S."/>
            <person name="Phongsopitanun W."/>
        </authorList>
    </citation>
    <scope>NUCLEOTIDE SEQUENCE [LARGE SCALE GENOMIC DNA]</scope>
    <source>
        <strain evidence="4 5">RY43-2</strain>
    </source>
</reference>
<dbReference type="Gene3D" id="1.10.1200.10">
    <property type="entry name" value="ACP-like"/>
    <property type="match status" value="1"/>
</dbReference>
<dbReference type="Gene3D" id="3.40.50.1820">
    <property type="entry name" value="alpha/beta hydrolase"/>
    <property type="match status" value="1"/>
</dbReference>
<dbReference type="InterPro" id="IPR006162">
    <property type="entry name" value="Ppantetheine_attach_site"/>
</dbReference>
<dbReference type="SMART" id="SM01294">
    <property type="entry name" value="PKS_PP_betabranch"/>
    <property type="match status" value="1"/>
</dbReference>
<dbReference type="PANTHER" id="PTHR43775">
    <property type="entry name" value="FATTY ACID SYNTHASE"/>
    <property type="match status" value="1"/>
</dbReference>
<sequence>TLRRDQGGRHRLVTSLAEAWVNGLPVDWSTLLPATTAHIDLPTYAFQHRHYWIAPALPGRSPAFTETVGTAPETPWNPKLAELDEAGRRREVRDMVLRQVAAVLRHGATEDIDLDRPLRELGFDSLTAMELRNRINALTGLDLPATVVFEHPTPGALADCVGVALAGQDWEFGETQEAALATSGFGPDAGGPFRALFRQAVNDDQYDLFIDVLAVASAFQPKFETPDACPESLEPVRLATADPATADPRRAASRALLVGCTGTAANGGTQEFMRLSASFSGQRDFLALPLPGYGSSGIRTVPLPATLEAALDAQALALLRSTAGQPFVLVGHSGGALLAHALAGRLEEVYGVVPAGVVLVDPYPPGHQAPIEAWGQLLGEGLFAGELEPMPESKLLAMGRYARFLGERPPAPTSAPLLLVRAEEPLGAWPEERGDWRAQWDQPHTAVDVPGDHFTMMRDHAPALAQAVAAWLDGIETTGVQARHTAQKQKGNQ</sequence>
<dbReference type="SMART" id="SM00823">
    <property type="entry name" value="PKS_PP"/>
    <property type="match status" value="1"/>
</dbReference>
<organism evidence="4 5">
    <name type="scientific">Streptomyces macrolidinus</name>
    <dbReference type="NCBI Taxonomy" id="2952607"/>
    <lineage>
        <taxon>Bacteria</taxon>
        <taxon>Bacillati</taxon>
        <taxon>Actinomycetota</taxon>
        <taxon>Actinomycetes</taxon>
        <taxon>Kitasatosporales</taxon>
        <taxon>Streptomycetaceae</taxon>
        <taxon>Streptomyces</taxon>
    </lineage>
</organism>
<dbReference type="InterPro" id="IPR036736">
    <property type="entry name" value="ACP-like_sf"/>
</dbReference>
<dbReference type="InterPro" id="IPR001031">
    <property type="entry name" value="Thioesterase"/>
</dbReference>
<feature type="domain" description="Carrier" evidence="3">
    <location>
        <begin position="90"/>
        <end position="165"/>
    </location>
</feature>
<dbReference type="InterPro" id="IPR029058">
    <property type="entry name" value="AB_hydrolase_fold"/>
</dbReference>
<dbReference type="Pfam" id="PF00550">
    <property type="entry name" value="PP-binding"/>
    <property type="match status" value="1"/>
</dbReference>
<keyword evidence="1" id="KW-0596">Phosphopantetheine</keyword>
<dbReference type="Proteomes" id="UP001523219">
    <property type="component" value="Unassembled WGS sequence"/>
</dbReference>
<dbReference type="EMBL" id="JAMWMR010000034">
    <property type="protein sequence ID" value="MCN9244375.1"/>
    <property type="molecule type" value="Genomic_DNA"/>
</dbReference>
<evidence type="ECO:0000256" key="2">
    <source>
        <dbReference type="ARBA" id="ARBA00022553"/>
    </source>
</evidence>
<dbReference type="SMART" id="SM00824">
    <property type="entry name" value="PKS_TE"/>
    <property type="match status" value="1"/>
</dbReference>
<accession>A0ABT0ZLB6</accession>
<dbReference type="Gene3D" id="3.30.70.3290">
    <property type="match status" value="1"/>
</dbReference>
<dbReference type="PROSITE" id="PS50075">
    <property type="entry name" value="CARRIER"/>
    <property type="match status" value="1"/>
</dbReference>
<dbReference type="GO" id="GO:0016787">
    <property type="term" value="F:hydrolase activity"/>
    <property type="evidence" value="ECO:0007669"/>
    <property type="project" value="UniProtKB-KW"/>
</dbReference>
<dbReference type="PANTHER" id="PTHR43775:SF37">
    <property type="entry name" value="SI:DKEY-61P9.11"/>
    <property type="match status" value="1"/>
</dbReference>
<evidence type="ECO:0000313" key="4">
    <source>
        <dbReference type="EMBL" id="MCN9244375.1"/>
    </source>
</evidence>
<dbReference type="PROSITE" id="PS00012">
    <property type="entry name" value="PHOSPHOPANTETHEINE"/>
    <property type="match status" value="1"/>
</dbReference>
<dbReference type="InterPro" id="IPR009081">
    <property type="entry name" value="PP-bd_ACP"/>
</dbReference>
<dbReference type="InterPro" id="IPR050091">
    <property type="entry name" value="PKS_NRPS_Biosynth_Enz"/>
</dbReference>
<comment type="caution">
    <text evidence="4">The sequence shown here is derived from an EMBL/GenBank/DDBJ whole genome shotgun (WGS) entry which is preliminary data.</text>
</comment>
<feature type="non-terminal residue" evidence="4">
    <location>
        <position position="1"/>
    </location>
</feature>
<dbReference type="RefSeq" id="WP_252428162.1">
    <property type="nucleotide sequence ID" value="NZ_JAMWMR010000034.1"/>
</dbReference>
<evidence type="ECO:0000256" key="1">
    <source>
        <dbReference type="ARBA" id="ARBA00022450"/>
    </source>
</evidence>
<name>A0ABT0ZLB6_9ACTN</name>